<evidence type="ECO:0000256" key="1">
    <source>
        <dbReference type="SAM" id="Phobius"/>
    </source>
</evidence>
<keyword evidence="3" id="KW-1185">Reference proteome</keyword>
<dbReference type="STRING" id="228957.SAMN04488008_102405"/>
<evidence type="ECO:0000313" key="2">
    <source>
        <dbReference type="EMBL" id="SEK90392.1"/>
    </source>
</evidence>
<keyword evidence="1" id="KW-1133">Transmembrane helix</keyword>
<reference evidence="3" key="1">
    <citation type="submission" date="2016-10" db="EMBL/GenBank/DDBJ databases">
        <authorList>
            <person name="Varghese N."/>
            <person name="Submissions S."/>
        </authorList>
    </citation>
    <scope>NUCLEOTIDE SEQUENCE [LARGE SCALE GENOMIC DNA]</scope>
    <source>
        <strain evidence="3">DSM 16471</strain>
    </source>
</reference>
<keyword evidence="1" id="KW-0812">Transmembrane</keyword>
<feature type="transmembrane region" description="Helical" evidence="1">
    <location>
        <begin position="20"/>
        <end position="39"/>
    </location>
</feature>
<dbReference type="EMBL" id="FNZN01000002">
    <property type="protein sequence ID" value="SEK90392.1"/>
    <property type="molecule type" value="Genomic_DNA"/>
</dbReference>
<protein>
    <recommendedName>
        <fullName evidence="4">DUF423 domain-containing protein</fullName>
    </recommendedName>
</protein>
<gene>
    <name evidence="2" type="ORF">SAMN04488008_102405</name>
</gene>
<organism evidence="2 3">
    <name type="scientific">Maribacter orientalis</name>
    <dbReference type="NCBI Taxonomy" id="228957"/>
    <lineage>
        <taxon>Bacteria</taxon>
        <taxon>Pseudomonadati</taxon>
        <taxon>Bacteroidota</taxon>
        <taxon>Flavobacteriia</taxon>
        <taxon>Flavobacteriales</taxon>
        <taxon>Flavobacteriaceae</taxon>
        <taxon>Maribacter</taxon>
    </lineage>
</organism>
<keyword evidence="1" id="KW-0472">Membrane</keyword>
<sequence length="50" mass="5775">MYFVFSGVLFTYFGLKGDFIIPYSGIALFMAWASFFLAFSAHKKENSQDY</sequence>
<proteinExistence type="predicted"/>
<evidence type="ECO:0000313" key="3">
    <source>
        <dbReference type="Proteomes" id="UP000198990"/>
    </source>
</evidence>
<accession>A0A1H7KUF8</accession>
<name>A0A1H7KUF8_9FLAO</name>
<evidence type="ECO:0008006" key="4">
    <source>
        <dbReference type="Google" id="ProtNLM"/>
    </source>
</evidence>
<dbReference type="Proteomes" id="UP000198990">
    <property type="component" value="Unassembled WGS sequence"/>
</dbReference>
<dbReference type="AlphaFoldDB" id="A0A1H7KUF8"/>